<keyword evidence="1" id="KW-0802">TPR repeat</keyword>
<evidence type="ECO:0000313" key="2">
    <source>
        <dbReference type="EMBL" id="QDS94287.1"/>
    </source>
</evidence>
<dbReference type="Proteomes" id="UP000320672">
    <property type="component" value="Chromosome"/>
</dbReference>
<dbReference type="SUPFAM" id="SSF48452">
    <property type="entry name" value="TPR-like"/>
    <property type="match status" value="1"/>
</dbReference>
<dbReference type="AlphaFoldDB" id="A0A517MHN2"/>
<keyword evidence="3" id="KW-1185">Reference proteome</keyword>
<dbReference type="Gene3D" id="1.25.40.10">
    <property type="entry name" value="Tetratricopeptide repeat domain"/>
    <property type="match status" value="1"/>
</dbReference>
<sequence>MYCRTIATRSGTVTFIIHVPRESKARKHYFRVVEDDTIHFGQPNFTPRSAKDKIMINRLHHCRVLGLVSLIACGFGLPANSLLNCSGQDGLKQLATDAEAQPAGPTKEVLIDTLNKVFGLLEQEDYVSASEYFVLPPNFRPEMLDGFIKRSEISQTGIDVLTKDAAFGNATQSFGAERAANHADRANVDITQCYGFYHTTDEATAEVMALWDGSRFKIMRLDDVGKLSATSAPAAASAKGELKALPKMASNLTEKDPAPVPAVDLAAIAQRLPDLEAATTANPLDAGARANFAMALYQIGNYPRAWTQLRVAVKVDPKHAGAAMGLAALFHKFESMGVFTVGVPPETVTGLLGEPDQIVDLGDDRKRYVYAFYAVDFQAGRIHETIDLRNATEAMFRPTEIVSVDLDGRGWRCGIRNKADGQVTARYYLPGEMISNWTEQVEVQRILGAANIGTSKEIAAKFVAQVKAAQPKMEHQILDVQDDSVIVALELPGSPQFAKRHQLVRLFRADNDVHRLAYSVKVDQPSEETQKKWLAIMKAAKLERVGE</sequence>
<dbReference type="PROSITE" id="PS50005">
    <property type="entry name" value="TPR"/>
    <property type="match status" value="1"/>
</dbReference>
<evidence type="ECO:0000313" key="3">
    <source>
        <dbReference type="Proteomes" id="UP000320672"/>
    </source>
</evidence>
<dbReference type="KEGG" id="rml:FF011L_30660"/>
<name>A0A517MHN2_9BACT</name>
<dbReference type="InterPro" id="IPR011990">
    <property type="entry name" value="TPR-like_helical_dom_sf"/>
</dbReference>
<proteinExistence type="predicted"/>
<protein>
    <submittedName>
        <fullName evidence="2">Uncharacterized protein</fullName>
    </submittedName>
</protein>
<evidence type="ECO:0000256" key="1">
    <source>
        <dbReference type="PROSITE-ProRule" id="PRU00339"/>
    </source>
</evidence>
<accession>A0A517MHN2</accession>
<reference evidence="2 3" key="1">
    <citation type="submission" date="2019-02" db="EMBL/GenBank/DDBJ databases">
        <title>Deep-cultivation of Planctomycetes and their phenomic and genomic characterization uncovers novel biology.</title>
        <authorList>
            <person name="Wiegand S."/>
            <person name="Jogler M."/>
            <person name="Boedeker C."/>
            <person name="Pinto D."/>
            <person name="Vollmers J."/>
            <person name="Rivas-Marin E."/>
            <person name="Kohn T."/>
            <person name="Peeters S.H."/>
            <person name="Heuer A."/>
            <person name="Rast P."/>
            <person name="Oberbeckmann S."/>
            <person name="Bunk B."/>
            <person name="Jeske O."/>
            <person name="Meyerdierks A."/>
            <person name="Storesund J.E."/>
            <person name="Kallscheuer N."/>
            <person name="Luecker S."/>
            <person name="Lage O.M."/>
            <person name="Pohl T."/>
            <person name="Merkel B.J."/>
            <person name="Hornburger P."/>
            <person name="Mueller R.-W."/>
            <person name="Bruemmer F."/>
            <person name="Labrenz M."/>
            <person name="Spormann A.M."/>
            <person name="Op den Camp H."/>
            <person name="Overmann J."/>
            <person name="Amann R."/>
            <person name="Jetten M.S.M."/>
            <person name="Mascher T."/>
            <person name="Medema M.H."/>
            <person name="Devos D.P."/>
            <person name="Kaster A.-K."/>
            <person name="Ovreas L."/>
            <person name="Rohde M."/>
            <person name="Galperin M.Y."/>
            <person name="Jogler C."/>
        </authorList>
    </citation>
    <scope>NUCLEOTIDE SEQUENCE [LARGE SCALE GENOMIC DNA]</scope>
    <source>
        <strain evidence="2 3">FF011L</strain>
    </source>
</reference>
<dbReference type="EMBL" id="CP036262">
    <property type="protein sequence ID" value="QDS94287.1"/>
    <property type="molecule type" value="Genomic_DNA"/>
</dbReference>
<feature type="repeat" description="TPR" evidence="1">
    <location>
        <begin position="286"/>
        <end position="319"/>
    </location>
</feature>
<dbReference type="InterPro" id="IPR019734">
    <property type="entry name" value="TPR_rpt"/>
</dbReference>
<organism evidence="2 3">
    <name type="scientific">Roseimaritima multifibrata</name>
    <dbReference type="NCBI Taxonomy" id="1930274"/>
    <lineage>
        <taxon>Bacteria</taxon>
        <taxon>Pseudomonadati</taxon>
        <taxon>Planctomycetota</taxon>
        <taxon>Planctomycetia</taxon>
        <taxon>Pirellulales</taxon>
        <taxon>Pirellulaceae</taxon>
        <taxon>Roseimaritima</taxon>
    </lineage>
</organism>
<gene>
    <name evidence="2" type="ORF">FF011L_30660</name>
</gene>